<comment type="caution">
    <text evidence="1">The sequence shown here is derived from an EMBL/GenBank/DDBJ whole genome shotgun (WGS) entry which is preliminary data.</text>
</comment>
<sequence>MDLLQEYSQQQVVTKSTKRAKKCASSEVKSKSKPTFKDQKTHRSIFAEGGIPDGTLVAYISNGVKMLEGYKQGRGIFCFCCSKEISASQFEVHAGWANRKKPYEHIFDSNGVSLHAYSSLLKLTGKHLAMKNDDMCGVCKKGEDLLFCDGCPRSFHKECILAKTRAPLEKWFCKYCKDSMKCLGSISNDVVSAISGINQLEDVVKRCIRIVDNTNKHDLVACSLCRSYDFCEDGFNDQTVIVCDQCELEFHIGCLREHYIANLKALPPGSWFCSVECGRLNYAVKVLVSCGAQKVPDSLVGNITDLDVKWIIVHGKHASEENKLLLAEAAEIFHDGFSPIIDLVTEKDFIEEMTYGKTIDASDFAGVHCAILTTGSKVVTAGLFRIFGHEIVELPIVATSQRYQKKGYFKLFFTCFEKLLSFLKIKKLVVPAAEEAKAMWTNKFGFRKVTPIEQSEYRQKQTSMVAFSGTCLLEKKVSKGKITYEDDAFFSL</sequence>
<keyword evidence="2" id="KW-1185">Reference proteome</keyword>
<reference evidence="1 2" key="2">
    <citation type="journal article" date="2022" name="Mol. Ecol. Resour.">
        <title>The genomes of chicory, endive, great burdock and yacon provide insights into Asteraceae paleo-polyploidization history and plant inulin production.</title>
        <authorList>
            <person name="Fan W."/>
            <person name="Wang S."/>
            <person name="Wang H."/>
            <person name="Wang A."/>
            <person name="Jiang F."/>
            <person name="Liu H."/>
            <person name="Zhao H."/>
            <person name="Xu D."/>
            <person name="Zhang Y."/>
        </authorList>
    </citation>
    <scope>NUCLEOTIDE SEQUENCE [LARGE SCALE GENOMIC DNA]</scope>
    <source>
        <strain evidence="2">cv. Yunnan</strain>
        <tissue evidence="1">Leaves</tissue>
    </source>
</reference>
<dbReference type="Proteomes" id="UP001056120">
    <property type="component" value="Linkage Group LG27"/>
</dbReference>
<protein>
    <submittedName>
        <fullName evidence="1">Uncharacterized protein</fullName>
    </submittedName>
</protein>
<accession>A0ACB8YQT5</accession>
<name>A0ACB8YQT5_9ASTR</name>
<proteinExistence type="predicted"/>
<organism evidence="1 2">
    <name type="scientific">Smallanthus sonchifolius</name>
    <dbReference type="NCBI Taxonomy" id="185202"/>
    <lineage>
        <taxon>Eukaryota</taxon>
        <taxon>Viridiplantae</taxon>
        <taxon>Streptophyta</taxon>
        <taxon>Embryophyta</taxon>
        <taxon>Tracheophyta</taxon>
        <taxon>Spermatophyta</taxon>
        <taxon>Magnoliopsida</taxon>
        <taxon>eudicotyledons</taxon>
        <taxon>Gunneridae</taxon>
        <taxon>Pentapetalae</taxon>
        <taxon>asterids</taxon>
        <taxon>campanulids</taxon>
        <taxon>Asterales</taxon>
        <taxon>Asteraceae</taxon>
        <taxon>Asteroideae</taxon>
        <taxon>Heliantheae alliance</taxon>
        <taxon>Millerieae</taxon>
        <taxon>Smallanthus</taxon>
    </lineage>
</organism>
<reference evidence="2" key="1">
    <citation type="journal article" date="2022" name="Mol. Ecol. Resour.">
        <title>The genomes of chicory, endive, great burdock and yacon provide insights into Asteraceae palaeo-polyploidization history and plant inulin production.</title>
        <authorList>
            <person name="Fan W."/>
            <person name="Wang S."/>
            <person name="Wang H."/>
            <person name="Wang A."/>
            <person name="Jiang F."/>
            <person name="Liu H."/>
            <person name="Zhao H."/>
            <person name="Xu D."/>
            <person name="Zhang Y."/>
        </authorList>
    </citation>
    <scope>NUCLEOTIDE SEQUENCE [LARGE SCALE GENOMIC DNA]</scope>
    <source>
        <strain evidence="2">cv. Yunnan</strain>
    </source>
</reference>
<evidence type="ECO:0000313" key="1">
    <source>
        <dbReference type="EMBL" id="KAI3687860.1"/>
    </source>
</evidence>
<gene>
    <name evidence="1" type="ORF">L1987_81563</name>
</gene>
<evidence type="ECO:0000313" key="2">
    <source>
        <dbReference type="Proteomes" id="UP001056120"/>
    </source>
</evidence>
<dbReference type="EMBL" id="CM042044">
    <property type="protein sequence ID" value="KAI3687860.1"/>
    <property type="molecule type" value="Genomic_DNA"/>
</dbReference>